<keyword evidence="2" id="KW-0472">Membrane</keyword>
<protein>
    <submittedName>
        <fullName evidence="3">Uncharacterized protein</fullName>
    </submittedName>
</protein>
<evidence type="ECO:0000256" key="2">
    <source>
        <dbReference type="SAM" id="Phobius"/>
    </source>
</evidence>
<organism evidence="3 4">
    <name type="scientific">Reticulomyxa filosa</name>
    <dbReference type="NCBI Taxonomy" id="46433"/>
    <lineage>
        <taxon>Eukaryota</taxon>
        <taxon>Sar</taxon>
        <taxon>Rhizaria</taxon>
        <taxon>Retaria</taxon>
        <taxon>Foraminifera</taxon>
        <taxon>Monothalamids</taxon>
        <taxon>Reticulomyxidae</taxon>
        <taxon>Reticulomyxa</taxon>
    </lineage>
</organism>
<feature type="compositionally biased region" description="Basic and acidic residues" evidence="1">
    <location>
        <begin position="108"/>
        <end position="141"/>
    </location>
</feature>
<evidence type="ECO:0000313" key="4">
    <source>
        <dbReference type="Proteomes" id="UP000023152"/>
    </source>
</evidence>
<keyword evidence="2" id="KW-0812">Transmembrane</keyword>
<keyword evidence="2" id="KW-1133">Transmembrane helix</keyword>
<feature type="compositionally biased region" description="Polar residues" evidence="1">
    <location>
        <begin position="146"/>
        <end position="156"/>
    </location>
</feature>
<keyword evidence="4" id="KW-1185">Reference proteome</keyword>
<feature type="region of interest" description="Disordered" evidence="1">
    <location>
        <begin position="108"/>
        <end position="161"/>
    </location>
</feature>
<evidence type="ECO:0000313" key="3">
    <source>
        <dbReference type="EMBL" id="ETO27731.1"/>
    </source>
</evidence>
<dbReference type="AlphaFoldDB" id="X6NNY1"/>
<reference evidence="3 4" key="1">
    <citation type="journal article" date="2013" name="Curr. Biol.">
        <title>The Genome of the Foraminiferan Reticulomyxa filosa.</title>
        <authorList>
            <person name="Glockner G."/>
            <person name="Hulsmann N."/>
            <person name="Schleicher M."/>
            <person name="Noegel A.A."/>
            <person name="Eichinger L."/>
            <person name="Gallinger C."/>
            <person name="Pawlowski J."/>
            <person name="Sierra R."/>
            <person name="Euteneuer U."/>
            <person name="Pillet L."/>
            <person name="Moustafa A."/>
            <person name="Platzer M."/>
            <person name="Groth M."/>
            <person name="Szafranski K."/>
            <person name="Schliwa M."/>
        </authorList>
    </citation>
    <scope>NUCLEOTIDE SEQUENCE [LARGE SCALE GENOMIC DNA]</scope>
</reference>
<feature type="transmembrane region" description="Helical" evidence="2">
    <location>
        <begin position="21"/>
        <end position="40"/>
    </location>
</feature>
<dbReference type="EMBL" id="ASPP01007075">
    <property type="protein sequence ID" value="ETO27731.1"/>
    <property type="molecule type" value="Genomic_DNA"/>
</dbReference>
<accession>X6NNY1</accession>
<name>X6NNY1_RETFI</name>
<sequence>MIFQSYHDTNQHGLCSKKKKTIKLAGLYICFLFFKVHVWYKFISHYSDFGAQKQKLKKAKGKGYGEKKLANNMQMNVQQVDQTIKTTDAIIDVASTVLEDRGLERKEAKYKEKDGTSPEEADTKHEESLSLSNDSDKHDNEMGENGQESTKESNGNILRIKDRETGNIVEVRQETFTQDIADHVANRRMTLVKDTNDTDDEQHEIQQHMGSLSQIEFSENHDNEATQGISMNELIKEMAENVGGGKMKEAVILYHIEFTTSKFLLLKREEGRRRRRRRIKKKKKGKKG</sequence>
<proteinExistence type="predicted"/>
<evidence type="ECO:0000256" key="1">
    <source>
        <dbReference type="SAM" id="MobiDB-lite"/>
    </source>
</evidence>
<gene>
    <name evidence="3" type="ORF">RFI_09400</name>
</gene>
<comment type="caution">
    <text evidence="3">The sequence shown here is derived from an EMBL/GenBank/DDBJ whole genome shotgun (WGS) entry which is preliminary data.</text>
</comment>
<dbReference type="Proteomes" id="UP000023152">
    <property type="component" value="Unassembled WGS sequence"/>
</dbReference>